<feature type="compositionally biased region" description="Low complexity" evidence="1">
    <location>
        <begin position="299"/>
        <end position="326"/>
    </location>
</feature>
<proteinExistence type="predicted"/>
<feature type="non-terminal residue" evidence="2">
    <location>
        <position position="1029"/>
    </location>
</feature>
<comment type="caution">
    <text evidence="2">The sequence shown here is derived from an EMBL/GenBank/DDBJ whole genome shotgun (WGS) entry which is preliminary data.</text>
</comment>
<evidence type="ECO:0000313" key="2">
    <source>
        <dbReference type="EMBL" id="CAK0815758.1"/>
    </source>
</evidence>
<sequence>MDASAAARALRAGIAEAPPPAEPPPVAAFPNGVIACPLCRERSFETGPGLMRHLTTMHAGEALDDGAVAVLRALDRAVCSDPACGGIRRIGMTTCNRCRHSTPLRPMQVGDIIPGPRGGALVPAQPPSQEPASQGNLRRDPEDVVLGVDFADRVRTLRGTTQTHIPVALRARHARIWAATLEGAAAGLPGWTALEEARSRLLLLDPPAGTHVPTELAARAALWERGCYEELLCRAEAQAILRRRPVNRRGPGAEARATAAKRRRGKRLCAEGAYRRAVLTLTGETAKLTPADEARWAAELAPQAPQPAAARWVPQPAAAPADGVAAPPGPGGPVLPSDPNDAASQDPLRDDAEARWLTRTRLVFLKKKGSDKPRPVRVGEFLRAAMAKKVQKRAAPKLRAAFAASRQWGVEMLGGCEALVHWRSLVEAEAVAGHIPPVVAFDLDLANMFGTILRERIREALRRHFPEALHWTQWVHADDELMDLPQGGVAHTDRGSGQGDVFGPAASALTLGDAVGSARDELQRQAGGRIGAVDEWFIDDGQAFVRVEVAERWLRRIDQAIASIGCSRDTGPNCKSVARLLCHPDRRDQLNGWEQGYIAQTCKVPDSQRGVKVLGAMVGSSEEVNQHFRRTCNKVAAQRAGIGGLEQSQCELVLHRRCFDVSKVGYILRCSGDMVDGDALAAFDASLRHGTEDALHGKLLDEGWIQATLSVDAEGLGLREASECALPAFIASRVASRPLVAAMCAHVEEEGLGSAARCMREYDRRTHAAAQRWRDVLPAGVHDAVRAQLEEAAALAERRWRNWCAGEEEEDEPGAGGRAASHRPGAAAVDEAGAEDPEHPAAPRGRGALRLQRDLTREADRTVATGLLSRARASGNIDAVHRLQELCHPNQCHDWLWAISPHKGRIMTSDEFALAVRIRLGAGGPDEEVFRSELEDIGVEYRVLAVSAFGRFHDEFLRVLQSIARAHARRRGAEARVELRHVQTRIAVSVWRRAARMVRACTPLALDEDDAADLEPSDQAVAERRGHPG</sequence>
<dbReference type="Proteomes" id="UP001189429">
    <property type="component" value="Unassembled WGS sequence"/>
</dbReference>
<gene>
    <name evidence="2" type="ORF">PCOR1329_LOCUS18940</name>
</gene>
<evidence type="ECO:0008006" key="4">
    <source>
        <dbReference type="Google" id="ProtNLM"/>
    </source>
</evidence>
<accession>A0ABN9RCX3</accession>
<evidence type="ECO:0000256" key="1">
    <source>
        <dbReference type="SAM" id="MobiDB-lite"/>
    </source>
</evidence>
<reference evidence="2" key="1">
    <citation type="submission" date="2023-10" db="EMBL/GenBank/DDBJ databases">
        <authorList>
            <person name="Chen Y."/>
            <person name="Shah S."/>
            <person name="Dougan E. K."/>
            <person name="Thang M."/>
            <person name="Chan C."/>
        </authorList>
    </citation>
    <scope>NUCLEOTIDE SEQUENCE [LARGE SCALE GENOMIC DNA]</scope>
</reference>
<name>A0ABN9RCX3_9DINO</name>
<evidence type="ECO:0000313" key="3">
    <source>
        <dbReference type="Proteomes" id="UP001189429"/>
    </source>
</evidence>
<dbReference type="EMBL" id="CAUYUJ010006002">
    <property type="protein sequence ID" value="CAK0815758.1"/>
    <property type="molecule type" value="Genomic_DNA"/>
</dbReference>
<keyword evidence="3" id="KW-1185">Reference proteome</keyword>
<protein>
    <recommendedName>
        <fullName evidence="4">RNA-directed DNA polymerase</fullName>
    </recommendedName>
</protein>
<feature type="region of interest" description="Disordered" evidence="1">
    <location>
        <begin position="806"/>
        <end position="853"/>
    </location>
</feature>
<feature type="region of interest" description="Disordered" evidence="1">
    <location>
        <begin position="117"/>
        <end position="138"/>
    </location>
</feature>
<organism evidence="2 3">
    <name type="scientific">Prorocentrum cordatum</name>
    <dbReference type="NCBI Taxonomy" id="2364126"/>
    <lineage>
        <taxon>Eukaryota</taxon>
        <taxon>Sar</taxon>
        <taxon>Alveolata</taxon>
        <taxon>Dinophyceae</taxon>
        <taxon>Prorocentrales</taxon>
        <taxon>Prorocentraceae</taxon>
        <taxon>Prorocentrum</taxon>
    </lineage>
</organism>
<feature type="region of interest" description="Disordered" evidence="1">
    <location>
        <begin position="299"/>
        <end position="348"/>
    </location>
</feature>